<accession>A0A7G6DYR3</accession>
<evidence type="ECO:0000313" key="2">
    <source>
        <dbReference type="Proteomes" id="UP000515847"/>
    </source>
</evidence>
<dbReference type="OrthoDB" id="9815278at2"/>
<dbReference type="RefSeq" id="WP_051965971.1">
    <property type="nucleotide sequence ID" value="NZ_CP045798.1"/>
</dbReference>
<dbReference type="KEGG" id="tfr:BR63_00675"/>
<keyword evidence="2" id="KW-1185">Reference proteome</keyword>
<evidence type="ECO:0008006" key="3">
    <source>
        <dbReference type="Google" id="ProtNLM"/>
    </source>
</evidence>
<dbReference type="Proteomes" id="UP000515847">
    <property type="component" value="Chromosome"/>
</dbReference>
<sequence>MPGFNGRGPSNRGPMTGWGRGYCITEVTPEKEAAWAGLGFGLGLGLGRGLGRRLGRRFSGALGRGLRCWGLRGALQPDLDQSFLKERATYLKEELNRIEALLKQEKESNDENK</sequence>
<dbReference type="InterPro" id="IPR035205">
    <property type="entry name" value="DUF5320"/>
</dbReference>
<reference evidence="1 2" key="1">
    <citation type="journal article" date="2019" name="Front. Microbiol.">
        <title>Thermoanaerosceptrum fracticalcis gen. nov. sp. nov., a Novel Fumarate-Fermenting Microorganism From a Deep Fractured Carbonate Aquifer of the US Great Basin.</title>
        <authorList>
            <person name="Hamilton-Brehm S.D."/>
            <person name="Stewart L.E."/>
            <person name="Zavarin M."/>
            <person name="Caldwell M."/>
            <person name="Lawson P.A."/>
            <person name="Onstott T.C."/>
            <person name="Grzymski J."/>
            <person name="Neveux I."/>
            <person name="Lollar B.S."/>
            <person name="Russell C.E."/>
            <person name="Moser D.P."/>
        </authorList>
    </citation>
    <scope>NUCLEOTIDE SEQUENCE [LARGE SCALE GENOMIC DNA]</scope>
    <source>
        <strain evidence="1 2">DRI-13</strain>
    </source>
</reference>
<name>A0A7G6DYR3_THEFR</name>
<protein>
    <recommendedName>
        <fullName evidence="3">DUF5320 domain-containing protein</fullName>
    </recommendedName>
</protein>
<gene>
    <name evidence="1" type="ORF">BR63_00675</name>
</gene>
<proteinExistence type="predicted"/>
<evidence type="ECO:0000313" key="1">
    <source>
        <dbReference type="EMBL" id="QNB44967.1"/>
    </source>
</evidence>
<organism evidence="1 2">
    <name type="scientific">Thermanaerosceptrum fracticalcis</name>
    <dbReference type="NCBI Taxonomy" id="1712410"/>
    <lineage>
        <taxon>Bacteria</taxon>
        <taxon>Bacillati</taxon>
        <taxon>Bacillota</taxon>
        <taxon>Clostridia</taxon>
        <taxon>Eubacteriales</taxon>
        <taxon>Peptococcaceae</taxon>
        <taxon>Thermanaerosceptrum</taxon>
    </lineage>
</organism>
<dbReference type="EMBL" id="CP045798">
    <property type="protein sequence ID" value="QNB44967.1"/>
    <property type="molecule type" value="Genomic_DNA"/>
</dbReference>
<dbReference type="Pfam" id="PF17253">
    <property type="entry name" value="DUF5320"/>
    <property type="match status" value="1"/>
</dbReference>
<dbReference type="AlphaFoldDB" id="A0A7G6DYR3"/>